<dbReference type="RefSeq" id="WP_147713245.1">
    <property type="nucleotide sequence ID" value="NZ_VKAD01000001.1"/>
</dbReference>
<evidence type="ECO:0000259" key="1">
    <source>
        <dbReference type="Pfam" id="PF08878"/>
    </source>
</evidence>
<comment type="caution">
    <text evidence="2">The sequence shown here is derived from an EMBL/GenBank/DDBJ whole genome shotgun (WGS) entry which is preliminary data.</text>
</comment>
<dbReference type="OrthoDB" id="4964195at2"/>
<gene>
    <name evidence="2" type="ORF">FME95_04625</name>
</gene>
<reference evidence="2 3" key="1">
    <citation type="submission" date="2019-07" db="EMBL/GenBank/DDBJ databases">
        <title>Reinekea sp. strain SSH23 genome sequencing and assembly.</title>
        <authorList>
            <person name="Kim I."/>
        </authorList>
    </citation>
    <scope>NUCLEOTIDE SEQUENCE [LARGE SCALE GENOMIC DNA]</scope>
    <source>
        <strain evidence="2 3">SSH23</strain>
    </source>
</reference>
<dbReference type="AlphaFoldDB" id="A0A5C8ZAD9"/>
<feature type="domain" description="Anti-bacteriophage protein A/HamA C-terminal" evidence="1">
    <location>
        <begin position="17"/>
        <end position="294"/>
    </location>
</feature>
<evidence type="ECO:0000313" key="3">
    <source>
        <dbReference type="Proteomes" id="UP000321764"/>
    </source>
</evidence>
<dbReference type="Pfam" id="PF08878">
    <property type="entry name" value="HamA"/>
    <property type="match status" value="1"/>
</dbReference>
<evidence type="ECO:0000313" key="2">
    <source>
        <dbReference type="EMBL" id="TXR53846.1"/>
    </source>
</evidence>
<organism evidence="2 3">
    <name type="scientific">Reinekea thalattae</name>
    <dbReference type="NCBI Taxonomy" id="2593301"/>
    <lineage>
        <taxon>Bacteria</taxon>
        <taxon>Pseudomonadati</taxon>
        <taxon>Pseudomonadota</taxon>
        <taxon>Gammaproteobacteria</taxon>
        <taxon>Oceanospirillales</taxon>
        <taxon>Saccharospirillaceae</taxon>
        <taxon>Reinekea</taxon>
    </lineage>
</organism>
<dbReference type="Proteomes" id="UP000321764">
    <property type="component" value="Unassembled WGS sequence"/>
</dbReference>
<dbReference type="EMBL" id="VKAD01000001">
    <property type="protein sequence ID" value="TXR53846.1"/>
    <property type="molecule type" value="Genomic_DNA"/>
</dbReference>
<protein>
    <submittedName>
        <fullName evidence="2">DUF1837 domain-containing protein</fullName>
    </submittedName>
</protein>
<sequence>MELSIKDFDFLDSFEHLGSHTLDEHCKNKLDLFVLRINANEFDYSSLKNNLIDPMIDFSLSRKVREKYSEKPGTLAAKAREKFVEYINNKGELGELLLYCFLETHLKAPKLLSKLELKTSTSHYVNGSDGVHFLRLNNGGYQLIFGESKTIAGLTAAITDAFKSIHEFKNCVNSKGSKKSGLPYEKGLLSDHLEKETFSSEQREFIEKIIYPSRQNNFDVDDAFGVFVGYETNVCEEYKSLSNKEFREKIKDQINKEIKLSFQHILKKINEFNLNGHNFYIYILPFTDLDKNRRILQEGIST</sequence>
<keyword evidence="3" id="KW-1185">Reference proteome</keyword>
<proteinExistence type="predicted"/>
<accession>A0A5C8ZAD9</accession>
<name>A0A5C8ZAD9_9GAMM</name>
<dbReference type="InterPro" id="IPR014976">
    <property type="entry name" value="AbpA_HamA_C"/>
</dbReference>